<protein>
    <recommendedName>
        <fullName evidence="3">MULE transposase domain-containing protein</fullName>
    </recommendedName>
</protein>
<organism evidence="1 2">
    <name type="scientific">Haemaphysalis longicornis</name>
    <name type="common">Bush tick</name>
    <dbReference type="NCBI Taxonomy" id="44386"/>
    <lineage>
        <taxon>Eukaryota</taxon>
        <taxon>Metazoa</taxon>
        <taxon>Ecdysozoa</taxon>
        <taxon>Arthropoda</taxon>
        <taxon>Chelicerata</taxon>
        <taxon>Arachnida</taxon>
        <taxon>Acari</taxon>
        <taxon>Parasitiformes</taxon>
        <taxon>Ixodida</taxon>
        <taxon>Ixodoidea</taxon>
        <taxon>Ixodidae</taxon>
        <taxon>Haemaphysalinae</taxon>
        <taxon>Haemaphysalis</taxon>
    </lineage>
</organism>
<dbReference type="AlphaFoldDB" id="A0A9J6GMK4"/>
<evidence type="ECO:0000313" key="1">
    <source>
        <dbReference type="EMBL" id="KAH9375808.1"/>
    </source>
</evidence>
<keyword evidence="2" id="KW-1185">Reference proteome</keyword>
<dbReference type="OMA" id="MMEVRTE"/>
<sequence>MSPFLRFQDNTEGRRMLICFADKDLDALENAEYVLGDGKFKYNPNEFHNTGQLYTLHAVVNGEGQPVVYALTQALHVRAYEVLLTCLKDAMMRRFGSLGALATTTTWIFDYEAAVIMATKSVLGTSSSTPKIKGCAFHFAKAINTKRGELGLRGLCNSDPSVNEWLRMVRHLPFIPDSFRVEFAVDLITARTPLAPLQAARLQQFANYVEGFWLSNQVVKDDWGQFEDQGPRTTNMVEGWHNGLHSRLSAHHPALAEFIQFLQVAQVASQNRIQGLLRDPLAVAKAPSRQVRGRNEKLREEMALFSSYISANALTFQDINYIDRVATFGLLVAV</sequence>
<name>A0A9J6GMK4_HAELO</name>
<evidence type="ECO:0008006" key="3">
    <source>
        <dbReference type="Google" id="ProtNLM"/>
    </source>
</evidence>
<accession>A0A9J6GMK4</accession>
<dbReference type="OrthoDB" id="6500155at2759"/>
<gene>
    <name evidence="1" type="ORF">HPB48_009864</name>
</gene>
<reference evidence="1 2" key="1">
    <citation type="journal article" date="2020" name="Cell">
        <title>Large-Scale Comparative Analyses of Tick Genomes Elucidate Their Genetic Diversity and Vector Capacities.</title>
        <authorList>
            <consortium name="Tick Genome and Microbiome Consortium (TIGMIC)"/>
            <person name="Jia N."/>
            <person name="Wang J."/>
            <person name="Shi W."/>
            <person name="Du L."/>
            <person name="Sun Y."/>
            <person name="Zhan W."/>
            <person name="Jiang J.F."/>
            <person name="Wang Q."/>
            <person name="Zhang B."/>
            <person name="Ji P."/>
            <person name="Bell-Sakyi L."/>
            <person name="Cui X.M."/>
            <person name="Yuan T.T."/>
            <person name="Jiang B.G."/>
            <person name="Yang W.F."/>
            <person name="Lam T.T."/>
            <person name="Chang Q.C."/>
            <person name="Ding S.J."/>
            <person name="Wang X.J."/>
            <person name="Zhu J.G."/>
            <person name="Ruan X.D."/>
            <person name="Zhao L."/>
            <person name="Wei J.T."/>
            <person name="Ye R.Z."/>
            <person name="Que T.C."/>
            <person name="Du C.H."/>
            <person name="Zhou Y.H."/>
            <person name="Cheng J.X."/>
            <person name="Dai P.F."/>
            <person name="Guo W.B."/>
            <person name="Han X.H."/>
            <person name="Huang E.J."/>
            <person name="Li L.F."/>
            <person name="Wei W."/>
            <person name="Gao Y.C."/>
            <person name="Liu J.Z."/>
            <person name="Shao H.Z."/>
            <person name="Wang X."/>
            <person name="Wang C.C."/>
            <person name="Yang T.C."/>
            <person name="Huo Q.B."/>
            <person name="Li W."/>
            <person name="Chen H.Y."/>
            <person name="Chen S.E."/>
            <person name="Zhou L.G."/>
            <person name="Ni X.B."/>
            <person name="Tian J.H."/>
            <person name="Sheng Y."/>
            <person name="Liu T."/>
            <person name="Pan Y.S."/>
            <person name="Xia L.Y."/>
            <person name="Li J."/>
            <person name="Zhao F."/>
            <person name="Cao W.C."/>
        </authorList>
    </citation>
    <scope>NUCLEOTIDE SEQUENCE [LARGE SCALE GENOMIC DNA]</scope>
    <source>
        <strain evidence="1">HaeL-2018</strain>
    </source>
</reference>
<dbReference type="VEuPathDB" id="VectorBase:HLOH_059818"/>
<proteinExistence type="predicted"/>
<dbReference type="Proteomes" id="UP000821853">
    <property type="component" value="Chromosome 5"/>
</dbReference>
<evidence type="ECO:0000313" key="2">
    <source>
        <dbReference type="Proteomes" id="UP000821853"/>
    </source>
</evidence>
<comment type="caution">
    <text evidence="1">The sequence shown here is derived from an EMBL/GenBank/DDBJ whole genome shotgun (WGS) entry which is preliminary data.</text>
</comment>
<dbReference type="EMBL" id="JABSTR010000007">
    <property type="protein sequence ID" value="KAH9375808.1"/>
    <property type="molecule type" value="Genomic_DNA"/>
</dbReference>